<keyword evidence="2" id="KW-0472">Membrane</keyword>
<gene>
    <name evidence="4" type="ORF">VZD24_08970</name>
    <name evidence="3" type="ORF">VZD85_10370</name>
</gene>
<evidence type="ECO:0000256" key="2">
    <source>
        <dbReference type="SAM" id="Phobius"/>
    </source>
</evidence>
<sequence>MMTFLKTILIVLLVYFGLKFLIRLATPYLMRYISKKAGQQFEQFFGNTTNMNTEREREGSITIDKNPSKNSRASKTVGEYVDYEEVD</sequence>
<evidence type="ECO:0000256" key="1">
    <source>
        <dbReference type="SAM" id="MobiDB-lite"/>
    </source>
</evidence>
<reference evidence="3 6" key="1">
    <citation type="submission" date="2024-01" db="EMBL/GenBank/DDBJ databases">
        <title>Aequorivita flavus sp. nov., isolated from deep-sea sediment.</title>
        <authorList>
            <person name="Chen X."/>
        </authorList>
    </citation>
    <scope>NUCLEOTIDE SEQUENCE</scope>
    <source>
        <strain evidence="3">MCCC 1A16923</strain>
        <strain evidence="4 6">MCCC 1A16935</strain>
    </source>
</reference>
<dbReference type="Pfam" id="PF16118">
    <property type="entry name" value="DUF4834"/>
    <property type="match status" value="1"/>
</dbReference>
<dbReference type="AlphaFoldDB" id="A0AB35YXS1"/>
<keyword evidence="6" id="KW-1185">Reference proteome</keyword>
<evidence type="ECO:0000313" key="4">
    <source>
        <dbReference type="EMBL" id="MEM0573645.1"/>
    </source>
</evidence>
<feature type="compositionally biased region" description="Polar residues" evidence="1">
    <location>
        <begin position="63"/>
        <end position="74"/>
    </location>
</feature>
<dbReference type="Proteomes" id="UP001388259">
    <property type="component" value="Unassembled WGS sequence"/>
</dbReference>
<evidence type="ECO:0000313" key="5">
    <source>
        <dbReference type="Proteomes" id="UP001388259"/>
    </source>
</evidence>
<dbReference type="EMBL" id="JBANCF010000006">
    <property type="protein sequence ID" value="MEM0573645.1"/>
    <property type="molecule type" value="Genomic_DNA"/>
</dbReference>
<evidence type="ECO:0000313" key="3">
    <source>
        <dbReference type="EMBL" id="MEM0518758.1"/>
    </source>
</evidence>
<dbReference type="RefSeq" id="WP_279448229.1">
    <property type="nucleotide sequence ID" value="NZ_JAZBJM010000006.1"/>
</dbReference>
<keyword evidence="2" id="KW-0812">Transmembrane</keyword>
<protein>
    <submittedName>
        <fullName evidence="3">DUF4834 family protein</fullName>
    </submittedName>
</protein>
<evidence type="ECO:0000313" key="6">
    <source>
        <dbReference type="Proteomes" id="UP001390963"/>
    </source>
</evidence>
<feature type="transmembrane region" description="Helical" evidence="2">
    <location>
        <begin position="6"/>
        <end position="26"/>
    </location>
</feature>
<keyword evidence="2" id="KW-1133">Transmembrane helix</keyword>
<name>A0AB35YXS1_9FLAO</name>
<dbReference type="EMBL" id="JAZBJM010000006">
    <property type="protein sequence ID" value="MEM0518758.1"/>
    <property type="molecule type" value="Genomic_DNA"/>
</dbReference>
<proteinExistence type="predicted"/>
<accession>A0AB35YXS1</accession>
<dbReference type="InterPro" id="IPR032272">
    <property type="entry name" value="DUF4834"/>
</dbReference>
<dbReference type="Proteomes" id="UP001390963">
    <property type="component" value="Unassembled WGS sequence"/>
</dbReference>
<organism evidence="3 5">
    <name type="scientific">Aequorivita flava</name>
    <dbReference type="NCBI Taxonomy" id="3114371"/>
    <lineage>
        <taxon>Bacteria</taxon>
        <taxon>Pseudomonadati</taxon>
        <taxon>Bacteroidota</taxon>
        <taxon>Flavobacteriia</taxon>
        <taxon>Flavobacteriales</taxon>
        <taxon>Flavobacteriaceae</taxon>
        <taxon>Aequorivita</taxon>
    </lineage>
</organism>
<comment type="caution">
    <text evidence="3">The sequence shown here is derived from an EMBL/GenBank/DDBJ whole genome shotgun (WGS) entry which is preliminary data.</text>
</comment>
<feature type="region of interest" description="Disordered" evidence="1">
    <location>
        <begin position="53"/>
        <end position="87"/>
    </location>
</feature>